<proteinExistence type="predicted"/>
<dbReference type="CDD" id="cd04301">
    <property type="entry name" value="NAT_SF"/>
    <property type="match status" value="1"/>
</dbReference>
<accession>A0ABX0L2P2</accession>
<dbReference type="InterPro" id="IPR000182">
    <property type="entry name" value="GNAT_dom"/>
</dbReference>
<keyword evidence="3" id="KW-1185">Reference proteome</keyword>
<dbReference type="Proteomes" id="UP000712570">
    <property type="component" value="Unassembled WGS sequence"/>
</dbReference>
<sequence>MIQFSLFRASVPDDFARIENMMQFYVYDFSEWLPLHFSDSGLYTLRPKEAYFAHPATKAFSIIVDGNIAGFACIDNEDCDADCTYNLGYLFIARGYRGQGLGVAVIKEILRQFMGRWQIFYINQNDGAARFWKKAIPHLSGGEFTQRQQEIDGCDCTVYKFESL</sequence>
<dbReference type="Gene3D" id="3.40.630.30">
    <property type="match status" value="1"/>
</dbReference>
<dbReference type="RefSeq" id="WP_166830191.1">
    <property type="nucleotide sequence ID" value="NZ_JAAOLX010000015.1"/>
</dbReference>
<dbReference type="SUPFAM" id="SSF55729">
    <property type="entry name" value="Acyl-CoA N-acyltransferases (Nat)"/>
    <property type="match status" value="1"/>
</dbReference>
<dbReference type="Pfam" id="PF00583">
    <property type="entry name" value="Acetyltransf_1"/>
    <property type="match status" value="1"/>
</dbReference>
<evidence type="ECO:0000313" key="2">
    <source>
        <dbReference type="EMBL" id="NHQ88469.1"/>
    </source>
</evidence>
<name>A0ABX0L2P2_9NEIS</name>
<dbReference type="PROSITE" id="PS51186">
    <property type="entry name" value="GNAT"/>
    <property type="match status" value="1"/>
</dbReference>
<evidence type="ECO:0000313" key="3">
    <source>
        <dbReference type="Proteomes" id="UP000712570"/>
    </source>
</evidence>
<dbReference type="InterPro" id="IPR016181">
    <property type="entry name" value="Acyl_CoA_acyltransferase"/>
</dbReference>
<protein>
    <submittedName>
        <fullName evidence="2">GNAT family N-acetyltransferase</fullName>
    </submittedName>
</protein>
<evidence type="ECO:0000259" key="1">
    <source>
        <dbReference type="PROSITE" id="PS51186"/>
    </source>
</evidence>
<comment type="caution">
    <text evidence="2">The sequence shown here is derived from an EMBL/GenBank/DDBJ whole genome shotgun (WGS) entry which is preliminary data.</text>
</comment>
<dbReference type="EMBL" id="JAAOLX010000015">
    <property type="protein sequence ID" value="NHQ88469.1"/>
    <property type="molecule type" value="Genomic_DNA"/>
</dbReference>
<gene>
    <name evidence="2" type="ORF">HA050_20420</name>
</gene>
<feature type="domain" description="N-acetyltransferase" evidence="1">
    <location>
        <begin position="19"/>
        <end position="164"/>
    </location>
</feature>
<reference evidence="2 3" key="1">
    <citation type="submission" date="2020-03" db="EMBL/GenBank/DDBJ databases">
        <title>Draft genome sequence of environmentally isolated violet-colored cultures.</title>
        <authorList>
            <person name="Wilson H.S."/>
        </authorList>
    </citation>
    <scope>NUCLEOTIDE SEQUENCE [LARGE SCALE GENOMIC DNA]</scope>
    <source>
        <strain evidence="2 3">HSC-16F04</strain>
    </source>
</reference>
<organism evidence="2 3">
    <name type="scientific">Iodobacter violaceini</name>
    <dbReference type="NCBI Taxonomy" id="3044271"/>
    <lineage>
        <taxon>Bacteria</taxon>
        <taxon>Pseudomonadati</taxon>
        <taxon>Pseudomonadota</taxon>
        <taxon>Betaproteobacteria</taxon>
        <taxon>Neisseriales</taxon>
        <taxon>Chitinibacteraceae</taxon>
        <taxon>Iodobacter</taxon>
    </lineage>
</organism>